<feature type="transmembrane region" description="Helical" evidence="7">
    <location>
        <begin position="191"/>
        <end position="213"/>
    </location>
</feature>
<evidence type="ECO:0000256" key="5">
    <source>
        <dbReference type="ARBA" id="ARBA00022989"/>
    </source>
</evidence>
<proteinExistence type="inferred from homology"/>
<dbReference type="InterPro" id="IPR050882">
    <property type="entry name" value="Prepilin_peptidase/N-MTase"/>
</dbReference>
<name>A0ABS6G544_9FIRM</name>
<dbReference type="Pfam" id="PF06750">
    <property type="entry name" value="A24_N_bact"/>
    <property type="match status" value="1"/>
</dbReference>
<keyword evidence="6 7" id="KW-0472">Membrane</keyword>
<evidence type="ECO:0000256" key="6">
    <source>
        <dbReference type="ARBA" id="ARBA00023136"/>
    </source>
</evidence>
<keyword evidence="3" id="KW-1003">Cell membrane</keyword>
<evidence type="ECO:0000259" key="8">
    <source>
        <dbReference type="Pfam" id="PF01478"/>
    </source>
</evidence>
<feature type="transmembrane region" description="Helical" evidence="7">
    <location>
        <begin position="148"/>
        <end position="170"/>
    </location>
</feature>
<dbReference type="InterPro" id="IPR000045">
    <property type="entry name" value="Prepilin_IV_endopep_pep"/>
</dbReference>
<keyword evidence="4 7" id="KW-0812">Transmembrane</keyword>
<comment type="caution">
    <text evidence="10">The sequence shown here is derived from an EMBL/GenBank/DDBJ whole genome shotgun (WGS) entry which is preliminary data.</text>
</comment>
<keyword evidence="5 7" id="KW-1133">Transmembrane helix</keyword>
<feature type="domain" description="Prepilin peptidase A24 N-terminal" evidence="9">
    <location>
        <begin position="7"/>
        <end position="90"/>
    </location>
</feature>
<protein>
    <submittedName>
        <fullName evidence="10">Prepilin peptidase</fullName>
    </submittedName>
</protein>
<gene>
    <name evidence="10" type="ORF">KQI88_14280</name>
</gene>
<feature type="transmembrane region" description="Helical" evidence="7">
    <location>
        <begin position="122"/>
        <end position="142"/>
    </location>
</feature>
<keyword evidence="11" id="KW-1185">Reference proteome</keyword>
<comment type="similarity">
    <text evidence="2">Belongs to the peptidase A24 family.</text>
</comment>
<evidence type="ECO:0000256" key="3">
    <source>
        <dbReference type="ARBA" id="ARBA00022475"/>
    </source>
</evidence>
<dbReference type="InterPro" id="IPR010627">
    <property type="entry name" value="Prepilin_pept_A24_N"/>
</dbReference>
<feature type="transmembrane region" description="Helical" evidence="7">
    <location>
        <begin position="96"/>
        <end position="115"/>
    </location>
</feature>
<dbReference type="RefSeq" id="WP_216418432.1">
    <property type="nucleotide sequence ID" value="NZ_JAHLQK010000005.1"/>
</dbReference>
<evidence type="ECO:0000313" key="11">
    <source>
        <dbReference type="Proteomes" id="UP000779508"/>
    </source>
</evidence>
<accession>A0ABS6G544</accession>
<feature type="domain" description="Prepilin type IV endopeptidase peptidase" evidence="8">
    <location>
        <begin position="101"/>
        <end position="206"/>
    </location>
</feature>
<evidence type="ECO:0000256" key="2">
    <source>
        <dbReference type="ARBA" id="ARBA00005801"/>
    </source>
</evidence>
<dbReference type="EMBL" id="JAHLQK010000005">
    <property type="protein sequence ID" value="MBU5677587.1"/>
    <property type="molecule type" value="Genomic_DNA"/>
</dbReference>
<reference evidence="10 11" key="1">
    <citation type="submission" date="2021-06" db="EMBL/GenBank/DDBJ databases">
        <authorList>
            <person name="Sun Q."/>
            <person name="Li D."/>
        </authorList>
    </citation>
    <scope>NUCLEOTIDE SEQUENCE [LARGE SCALE GENOMIC DNA]</scope>
    <source>
        <strain evidence="10 11">MSJ-5</strain>
    </source>
</reference>
<dbReference type="Pfam" id="PF01478">
    <property type="entry name" value="Peptidase_A24"/>
    <property type="match status" value="1"/>
</dbReference>
<feature type="transmembrane region" description="Helical" evidence="7">
    <location>
        <begin position="6"/>
        <end position="25"/>
    </location>
</feature>
<evidence type="ECO:0000259" key="9">
    <source>
        <dbReference type="Pfam" id="PF06750"/>
    </source>
</evidence>
<evidence type="ECO:0000313" key="10">
    <source>
        <dbReference type="EMBL" id="MBU5677587.1"/>
    </source>
</evidence>
<sequence>MRIVTLLLGTIIGSFLNVCIYRIPLKESIAFPPSHCSKCNTSLRALDLVPVCSFLFIKGKCRYCGEKISYQYPLIELLNGLLYLWVYLKFGLTLEFLAYSILCSILIVVGIIDYYHQVIPDTINIFGFVCGFIFHTINFSSLLNFLQYLFGFLVGGGFLLLIAVVTKGAMGGGDIKLMAMLGFWLGWKFTLLNLFQSFILGGFISIILILLKFKDVKDMIPFGPFIVLATLITLFYGNDIISYYIMTFVVY</sequence>
<dbReference type="Proteomes" id="UP000779508">
    <property type="component" value="Unassembled WGS sequence"/>
</dbReference>
<evidence type="ECO:0000256" key="1">
    <source>
        <dbReference type="ARBA" id="ARBA00004651"/>
    </source>
</evidence>
<evidence type="ECO:0000256" key="4">
    <source>
        <dbReference type="ARBA" id="ARBA00022692"/>
    </source>
</evidence>
<comment type="subcellular location">
    <subcellularLocation>
        <location evidence="1">Cell membrane</location>
        <topology evidence="1">Multi-pass membrane protein</topology>
    </subcellularLocation>
</comment>
<dbReference type="PANTHER" id="PTHR30487">
    <property type="entry name" value="TYPE 4 PREPILIN-LIKE PROTEINS LEADER PEPTIDE-PROCESSING ENZYME"/>
    <property type="match status" value="1"/>
</dbReference>
<dbReference type="PANTHER" id="PTHR30487:SF0">
    <property type="entry name" value="PREPILIN LEADER PEPTIDASE_N-METHYLTRANSFERASE-RELATED"/>
    <property type="match status" value="1"/>
</dbReference>
<organism evidence="10 11">
    <name type="scientific">Alkaliphilus flagellatus</name>
    <dbReference type="NCBI Taxonomy" id="2841507"/>
    <lineage>
        <taxon>Bacteria</taxon>
        <taxon>Bacillati</taxon>
        <taxon>Bacillota</taxon>
        <taxon>Clostridia</taxon>
        <taxon>Peptostreptococcales</taxon>
        <taxon>Natronincolaceae</taxon>
        <taxon>Alkaliphilus</taxon>
    </lineage>
</organism>
<feature type="transmembrane region" description="Helical" evidence="7">
    <location>
        <begin position="219"/>
        <end position="237"/>
    </location>
</feature>
<evidence type="ECO:0000256" key="7">
    <source>
        <dbReference type="SAM" id="Phobius"/>
    </source>
</evidence>